<dbReference type="InterPro" id="IPR038610">
    <property type="entry name" value="FliK-like_C_sf"/>
</dbReference>
<dbReference type="Pfam" id="PF02120">
    <property type="entry name" value="Flg_hook"/>
    <property type="match status" value="1"/>
</dbReference>
<organism evidence="3">
    <name type="scientific">Liquorilactobacillus nagelii</name>
    <dbReference type="NCBI Taxonomy" id="82688"/>
    <lineage>
        <taxon>Bacteria</taxon>
        <taxon>Bacillati</taxon>
        <taxon>Bacillota</taxon>
        <taxon>Bacilli</taxon>
        <taxon>Lactobacillales</taxon>
        <taxon>Lactobacillaceae</taxon>
        <taxon>Liquorilactobacillus</taxon>
    </lineage>
</organism>
<dbReference type="AlphaFoldDB" id="A0A0A7RLK5"/>
<dbReference type="CDD" id="cd17470">
    <property type="entry name" value="T3SS_Flik_C"/>
    <property type="match status" value="1"/>
</dbReference>
<evidence type="ECO:0000313" key="3">
    <source>
        <dbReference type="EMBL" id="AJA34158.1"/>
    </source>
</evidence>
<feature type="region of interest" description="Disordered" evidence="1">
    <location>
        <begin position="236"/>
        <end position="260"/>
    </location>
</feature>
<sequence length="546" mass="57666">MGNIGRLLKATTVKANGNSKNNKADKLKFYQTMSQLQLSSAKTTALPSQLKVNSLLDGKQAVAATRTAIITKNSLSSSPTKNNNNSFSGANRLADKNLDQTEQEDQAIASALASSILITSQNQSNMPLVEQNQKEQPALSVNSISSEDEKAANSSSVAPPTSPVTTTTNVAATETASPLKGSITSVKPTEKAELKAANSSSVAPPTSSVTTTTTNVAATETASPLKGSITSVKPTEKAELKAANSSSVAPPTSPVTTTTTNVAATETTDQLEKISLGTANETISKNSEMQNISDKSQSFSLEKVIVIPLANQQQSTAGAISDSVELRNAPTAAHTLVKSTTINKNVAKTGMTSDLIQNIISANSSTKINTNTRPSANQGKQELVWNVADSRGQTRLVSNLTKEITTLKIPESKTVTIKLSPENLGNVEITMKTGQSQVSLAVKVQNTAAKELLGSIMDKLEQVLQNQPYSTDGSNGLKNAIPVNQANLTTAANTFFNFNSSQQQFTRQQPQHNFVGSSSKFANEAQKQTAEVQQRDLQKSTISILA</sequence>
<keyword evidence="3" id="KW-0966">Cell projection</keyword>
<dbReference type="Gene3D" id="3.30.750.140">
    <property type="match status" value="1"/>
</dbReference>
<evidence type="ECO:0000256" key="1">
    <source>
        <dbReference type="SAM" id="MobiDB-lite"/>
    </source>
</evidence>
<proteinExistence type="predicted"/>
<dbReference type="InterPro" id="IPR021136">
    <property type="entry name" value="Flagellar_hook_control-like_C"/>
</dbReference>
<feature type="compositionally biased region" description="Polar residues" evidence="1">
    <location>
        <begin position="129"/>
        <end position="145"/>
    </location>
</feature>
<protein>
    <submittedName>
        <fullName evidence="3">Flagellar hook-length control protein FliK</fullName>
    </submittedName>
</protein>
<evidence type="ECO:0000259" key="2">
    <source>
        <dbReference type="Pfam" id="PF02120"/>
    </source>
</evidence>
<feature type="compositionally biased region" description="Low complexity" evidence="1">
    <location>
        <begin position="196"/>
        <end position="222"/>
    </location>
</feature>
<feature type="region of interest" description="Disordered" evidence="1">
    <location>
        <begin position="129"/>
        <end position="222"/>
    </location>
</feature>
<feature type="compositionally biased region" description="Low complexity" evidence="1">
    <location>
        <begin position="242"/>
        <end position="260"/>
    </location>
</feature>
<keyword evidence="3" id="KW-0969">Cilium</keyword>
<name>A0A0A7RLK5_9LACO</name>
<reference evidence="3" key="1">
    <citation type="journal article" date="2014" name="Appl. Environ. Microbiol.">
        <title>Detection and genomic characterization of motility in Lactobacillus curvatus: confirmation of motility in a species outside the Lactobacillus salivarius clade.</title>
        <authorList>
            <person name="Cousin F.J."/>
            <person name="Lynch S.M."/>
            <person name="Harris H.M."/>
            <person name="McCann A."/>
            <person name="Lynch D.B."/>
            <person name="Neville B.A."/>
            <person name="Irisawa T."/>
            <person name="Okada S."/>
            <person name="Endo A."/>
            <person name="O'Toole P.W."/>
        </authorList>
    </citation>
    <scope>NUCLEOTIDE SEQUENCE</scope>
    <source>
        <strain evidence="3">ATCC 700692</strain>
    </source>
</reference>
<feature type="compositionally biased region" description="Low complexity" evidence="1">
    <location>
        <begin position="152"/>
        <end position="177"/>
    </location>
</feature>
<dbReference type="EMBL" id="KM886867">
    <property type="protein sequence ID" value="AJA34158.1"/>
    <property type="molecule type" value="Genomic_DNA"/>
</dbReference>
<keyword evidence="3" id="KW-0282">Flagellum</keyword>
<feature type="domain" description="Flagellar hook-length control protein-like C-terminal" evidence="2">
    <location>
        <begin position="408"/>
        <end position="470"/>
    </location>
</feature>
<accession>A0A0A7RLK5</accession>
<gene>
    <name evidence="3" type="primary">fliK</name>
</gene>